<dbReference type="SUPFAM" id="SSF53098">
    <property type="entry name" value="Ribonuclease H-like"/>
    <property type="match status" value="1"/>
</dbReference>
<dbReference type="InterPro" id="IPR012337">
    <property type="entry name" value="RNaseH-like_sf"/>
</dbReference>
<dbReference type="Proteomes" id="UP000786811">
    <property type="component" value="Unassembled WGS sequence"/>
</dbReference>
<accession>A0A8J2ECC8</accession>
<proteinExistence type="predicted"/>
<dbReference type="EMBL" id="CAJNRD030001116">
    <property type="protein sequence ID" value="CAG5075341.1"/>
    <property type="molecule type" value="Genomic_DNA"/>
</dbReference>
<organism evidence="1 2">
    <name type="scientific">Cotesia congregata</name>
    <name type="common">Parasitoid wasp</name>
    <name type="synonym">Apanteles congregatus</name>
    <dbReference type="NCBI Taxonomy" id="51543"/>
    <lineage>
        <taxon>Eukaryota</taxon>
        <taxon>Metazoa</taxon>
        <taxon>Ecdysozoa</taxon>
        <taxon>Arthropoda</taxon>
        <taxon>Hexapoda</taxon>
        <taxon>Insecta</taxon>
        <taxon>Pterygota</taxon>
        <taxon>Neoptera</taxon>
        <taxon>Endopterygota</taxon>
        <taxon>Hymenoptera</taxon>
        <taxon>Apocrita</taxon>
        <taxon>Ichneumonoidea</taxon>
        <taxon>Braconidae</taxon>
        <taxon>Microgastrinae</taxon>
        <taxon>Cotesia</taxon>
    </lineage>
</organism>
<gene>
    <name evidence="1" type="ORF">HICCMSTLAB_LOCUS1495</name>
</gene>
<evidence type="ECO:0000313" key="1">
    <source>
        <dbReference type="EMBL" id="CAG5075341.1"/>
    </source>
</evidence>
<keyword evidence="2" id="KW-1185">Reference proteome</keyword>
<protein>
    <submittedName>
        <fullName evidence="1">Uncharacterized protein</fullName>
    </submittedName>
</protein>
<sequence length="126" mass="14569">MLLAISSLNGIPVHKRMIHPIPPWELFEPLIDLHVYNNSFGKDLTTKQIDSNLTAEMYDKYNGYCKLYTDGSVKNGKKGCAIIHDDQTFMYRLPDFTNIFSCEVIAIQKSNRSYNQEQHPKSHNFN</sequence>
<comment type="caution">
    <text evidence="1">The sequence shown here is derived from an EMBL/GenBank/DDBJ whole genome shotgun (WGS) entry which is preliminary data.</text>
</comment>
<name>A0A8J2ECC8_COTCN</name>
<evidence type="ECO:0000313" key="2">
    <source>
        <dbReference type="Proteomes" id="UP000786811"/>
    </source>
</evidence>
<reference evidence="1" key="1">
    <citation type="submission" date="2021-04" db="EMBL/GenBank/DDBJ databases">
        <authorList>
            <person name="Chebbi M.A.C M."/>
        </authorList>
    </citation>
    <scope>NUCLEOTIDE SEQUENCE</scope>
</reference>
<dbReference type="AlphaFoldDB" id="A0A8J2ECC8"/>
<dbReference type="OrthoDB" id="7617354at2759"/>